<dbReference type="InterPro" id="IPR013785">
    <property type="entry name" value="Aldolase_TIM"/>
</dbReference>
<dbReference type="SMART" id="SM01133">
    <property type="entry name" value="DeoC"/>
    <property type="match status" value="1"/>
</dbReference>
<dbReference type="Pfam" id="PF01791">
    <property type="entry name" value="DeoC"/>
    <property type="match status" value="1"/>
</dbReference>
<dbReference type="PIRSF" id="PIRSF038992">
    <property type="entry name" value="Aldolase_Ia"/>
    <property type="match status" value="1"/>
</dbReference>
<gene>
    <name evidence="1" type="ORF">METZ01_LOCUS17415</name>
</gene>
<dbReference type="InterPro" id="IPR041720">
    <property type="entry name" value="FbaB-like"/>
</dbReference>
<protein>
    <recommendedName>
        <fullName evidence="2">Fructose-bisphosphate aldolase</fullName>
    </recommendedName>
</protein>
<dbReference type="CDD" id="cd00958">
    <property type="entry name" value="DhnA"/>
    <property type="match status" value="1"/>
</dbReference>
<evidence type="ECO:0000313" key="1">
    <source>
        <dbReference type="EMBL" id="SUZ64561.1"/>
    </source>
</evidence>
<sequence length="309" mass="33753">MSTAAAGEQPEGVTRPVLDELDIPLGKRVRLRRLLYGRGLKNGTLLILPIDQGLEHGPIDFFTNPPSQDPDFQWRLALEGNFNAVACHYGLASKYMTKYAGEVPLLLKINGKTTIPSDAEAFSALTGSVEDAVSLGADAVGYTLYVGSPRQDEDLQQLQLVREDCDKYNMPLVVWSYPRGVAIEEKGGRDSLYAVDYAARVALEMGADIVKLNIPKHGPKDSDQPAEYAEIDYDYGEGARRVVESAGRCLVLFSGGSKLGDDDLLSKVRTGLEAGATGLIFGRNMWQRPFDEALDIVGRVHDLMKEFGA</sequence>
<organism evidence="1">
    <name type="scientific">marine metagenome</name>
    <dbReference type="NCBI Taxonomy" id="408172"/>
    <lineage>
        <taxon>unclassified sequences</taxon>
        <taxon>metagenomes</taxon>
        <taxon>ecological metagenomes</taxon>
    </lineage>
</organism>
<proteinExistence type="predicted"/>
<dbReference type="InterPro" id="IPR050456">
    <property type="entry name" value="DeoC/FbaB_aldolase"/>
</dbReference>
<dbReference type="PANTHER" id="PTHR47916:SF1">
    <property type="entry name" value="3-HYDROXY-5-PHOSPHONOOXYPENTANE-2,4-DIONE THIOLASE"/>
    <property type="match status" value="1"/>
</dbReference>
<accession>A0A381PC40</accession>
<dbReference type="PANTHER" id="PTHR47916">
    <property type="entry name" value="FRUCTOSE-BISPHOSPHATE ALDOLASE CLASS 1"/>
    <property type="match status" value="1"/>
</dbReference>
<dbReference type="Gene3D" id="3.20.20.70">
    <property type="entry name" value="Aldolase class I"/>
    <property type="match status" value="1"/>
</dbReference>
<dbReference type="GO" id="GO:0004332">
    <property type="term" value="F:fructose-bisphosphate aldolase activity"/>
    <property type="evidence" value="ECO:0007669"/>
    <property type="project" value="InterPro"/>
</dbReference>
<evidence type="ECO:0008006" key="2">
    <source>
        <dbReference type="Google" id="ProtNLM"/>
    </source>
</evidence>
<dbReference type="AlphaFoldDB" id="A0A381PC40"/>
<reference evidence="1" key="1">
    <citation type="submission" date="2018-05" db="EMBL/GenBank/DDBJ databases">
        <authorList>
            <person name="Lanie J.A."/>
            <person name="Ng W.-L."/>
            <person name="Kazmierczak K.M."/>
            <person name="Andrzejewski T.M."/>
            <person name="Davidsen T.M."/>
            <person name="Wayne K.J."/>
            <person name="Tettelin H."/>
            <person name="Glass J.I."/>
            <person name="Rusch D."/>
            <person name="Podicherti R."/>
            <person name="Tsui H.-C.T."/>
            <person name="Winkler M.E."/>
        </authorList>
    </citation>
    <scope>NUCLEOTIDE SEQUENCE</scope>
</reference>
<dbReference type="InterPro" id="IPR002915">
    <property type="entry name" value="DeoC/FbaB/LacD_aldolase"/>
</dbReference>
<name>A0A381PC40_9ZZZZ</name>
<dbReference type="SUPFAM" id="SSF51569">
    <property type="entry name" value="Aldolase"/>
    <property type="match status" value="1"/>
</dbReference>
<dbReference type="EMBL" id="UINC01000938">
    <property type="protein sequence ID" value="SUZ64561.1"/>
    <property type="molecule type" value="Genomic_DNA"/>
</dbReference>